<evidence type="ECO:0008006" key="15">
    <source>
        <dbReference type="Google" id="ProtNLM"/>
    </source>
</evidence>
<feature type="region of interest" description="Disordered" evidence="13">
    <location>
        <begin position="288"/>
        <end position="309"/>
    </location>
</feature>
<dbReference type="AlphaFoldDB" id="A0A7S3QPH3"/>
<evidence type="ECO:0000256" key="2">
    <source>
        <dbReference type="ARBA" id="ARBA00004629"/>
    </source>
</evidence>
<evidence type="ECO:0000256" key="10">
    <source>
        <dbReference type="ARBA" id="ARBA00023212"/>
    </source>
</evidence>
<keyword evidence="12" id="KW-0137">Centromere</keyword>
<organism evidence="14">
    <name type="scientific">Dunaliella tertiolecta</name>
    <name type="common">Green alga</name>
    <dbReference type="NCBI Taxonomy" id="3047"/>
    <lineage>
        <taxon>Eukaryota</taxon>
        <taxon>Viridiplantae</taxon>
        <taxon>Chlorophyta</taxon>
        <taxon>core chlorophytes</taxon>
        <taxon>Chlorophyceae</taxon>
        <taxon>CS clade</taxon>
        <taxon>Chlamydomonadales</taxon>
        <taxon>Dunaliellaceae</taxon>
        <taxon>Dunaliella</taxon>
    </lineage>
</organism>
<reference evidence="14" key="1">
    <citation type="submission" date="2021-01" db="EMBL/GenBank/DDBJ databases">
        <authorList>
            <person name="Corre E."/>
            <person name="Pelletier E."/>
            <person name="Niang G."/>
            <person name="Scheremetjew M."/>
            <person name="Finn R."/>
            <person name="Kale V."/>
            <person name="Holt S."/>
            <person name="Cochrane G."/>
            <person name="Meng A."/>
            <person name="Brown T."/>
            <person name="Cohen L."/>
        </authorList>
    </citation>
    <scope>NUCLEOTIDE SEQUENCE</scope>
    <source>
        <strain evidence="14">CCMP1320</strain>
    </source>
</reference>
<dbReference type="GO" id="GO:0000278">
    <property type="term" value="P:mitotic cell cycle"/>
    <property type="evidence" value="ECO:0007669"/>
    <property type="project" value="TreeGrafter"/>
</dbReference>
<keyword evidence="6" id="KW-0132">Cell division</keyword>
<evidence type="ECO:0000256" key="6">
    <source>
        <dbReference type="ARBA" id="ARBA00022618"/>
    </source>
</evidence>
<feature type="region of interest" description="Disordered" evidence="13">
    <location>
        <begin position="522"/>
        <end position="589"/>
    </location>
</feature>
<feature type="region of interest" description="Disordered" evidence="13">
    <location>
        <begin position="326"/>
        <end position="379"/>
    </location>
</feature>
<feature type="compositionally biased region" description="Low complexity" evidence="13">
    <location>
        <begin position="493"/>
        <end position="508"/>
    </location>
</feature>
<feature type="region of interest" description="Disordered" evidence="13">
    <location>
        <begin position="206"/>
        <end position="267"/>
    </location>
</feature>
<evidence type="ECO:0000256" key="4">
    <source>
        <dbReference type="ARBA" id="ARBA00022454"/>
    </source>
</evidence>
<proteinExistence type="inferred from homology"/>
<feature type="region of interest" description="Disordered" evidence="13">
    <location>
        <begin position="155"/>
        <end position="183"/>
    </location>
</feature>
<accession>A0A7S3QPH3</accession>
<keyword evidence="11" id="KW-0131">Cell cycle</keyword>
<keyword evidence="5" id="KW-0963">Cytoplasm</keyword>
<sequence>MEELLGHCSQLYQSNRAGMQKLQSHLAQYGYQSPGPLQHPQNPLSLVHPASVCADQALGLHTHNSEEEIMPSTYARCALWQQHTPPTRAGTTSRNARQQTPGILTRDLQASEDEEEEDMELAELTFKHQLPGQDVQVGKEGSAAEAGDILMEGSKQSVARPPTTHKATHNRHSLASSDSSTPEAFMSPSLAALQAKYAADAQAVQSNRKSLSAPEQAAYDRSTMPGFQPDQKRYNPGSGCSSATEQPQLNPPGHANRPGLSPPVMEDDTCSLYQQLIRSKDVPSSITAALTNSSSSSNNKGSVPGAGNSTNRAAMAAAATVAANTGGAGAGRAHGSRAAGDGGSITGLQQQQQQQQQQAGAPSQSRTTPPPLLRSPSATEAMAAAKNQPLAAKLASLETMWVSSGQAARSPTPKRAQAALAKAHALGSDQDSPTAVPPEVSREAQAMAMRMSADFSTGNASHKCAAQADLRSSTGSIALMNHGTRPQSSKLLPNPSGPAAAAGPTSGNEFAFAPVQTAIAPANAGQGRPGASHATPAWPAPHPGSRISSSNNPAAEGESVHHMQGATGSDPGHNVAPSSILSEHSAHSTHITPAMDHPLLSKYASATPLSTANLSPGTSSLLNRVFGSQHTQSGKSSSIGASGPASVASSGAGQGSKPLPSQQPQLQQPPAPHHPQRYPEPSSHSPSQPPQQLPASQPTGSATLSGTTSSTAASRRQLTSHPLDCNSSLLHSSSSSLVQSSTICSNNGGLATEGDNREGGAAMSAPMLAVVSPEAYASLPMFLRSQLPLDLLNATIQGVTTLLKQQGHDPRAVTMGELEGLGLDTQRSKVFVNALCKLGKAQMQGSSRFLCMPMG</sequence>
<dbReference type="GO" id="GO:0005876">
    <property type="term" value="C:spindle microtubule"/>
    <property type="evidence" value="ECO:0007669"/>
    <property type="project" value="TreeGrafter"/>
</dbReference>
<evidence type="ECO:0000256" key="1">
    <source>
        <dbReference type="ARBA" id="ARBA00004186"/>
    </source>
</evidence>
<keyword evidence="4" id="KW-0158">Chromosome</keyword>
<evidence type="ECO:0000256" key="7">
    <source>
        <dbReference type="ARBA" id="ARBA00022701"/>
    </source>
</evidence>
<keyword evidence="7" id="KW-0493">Microtubule</keyword>
<evidence type="ECO:0000256" key="13">
    <source>
        <dbReference type="SAM" id="MobiDB-lite"/>
    </source>
</evidence>
<protein>
    <recommendedName>
        <fullName evidence="15">Spindle and kinetochore-associated protein 3</fullName>
    </recommendedName>
</protein>
<feature type="compositionally biased region" description="Low complexity" evidence="13">
    <location>
        <begin position="693"/>
        <end position="718"/>
    </location>
</feature>
<keyword evidence="9" id="KW-0995">Kinetochore</keyword>
<evidence type="ECO:0000256" key="8">
    <source>
        <dbReference type="ARBA" id="ARBA00022776"/>
    </source>
</evidence>
<gene>
    <name evidence="14" type="ORF">DTER00134_LOCUS4247</name>
</gene>
<dbReference type="GO" id="GO:0000940">
    <property type="term" value="C:outer kinetochore"/>
    <property type="evidence" value="ECO:0007669"/>
    <property type="project" value="InterPro"/>
</dbReference>
<name>A0A7S3QPH3_DUNTE</name>
<dbReference type="PANTHER" id="PTHR48118">
    <property type="entry name" value="SPINDLE AND KINETOCHORE-ASSOCIATED PROTEIN 3"/>
    <property type="match status" value="1"/>
</dbReference>
<evidence type="ECO:0000256" key="3">
    <source>
        <dbReference type="ARBA" id="ARBA00007716"/>
    </source>
</evidence>
<evidence type="ECO:0000313" key="14">
    <source>
        <dbReference type="EMBL" id="CAE0489177.1"/>
    </source>
</evidence>
<keyword evidence="8" id="KW-0498">Mitosis</keyword>
<dbReference type="EMBL" id="HBIP01007879">
    <property type="protein sequence ID" value="CAE0489177.1"/>
    <property type="molecule type" value="Transcribed_RNA"/>
</dbReference>
<evidence type="ECO:0000256" key="11">
    <source>
        <dbReference type="ARBA" id="ARBA00023306"/>
    </source>
</evidence>
<feature type="compositionally biased region" description="Polar residues" evidence="13">
    <location>
        <begin position="238"/>
        <end position="248"/>
    </location>
</feature>
<comment type="similarity">
    <text evidence="3">Belongs to the SKA3 family.</text>
</comment>
<evidence type="ECO:0000256" key="12">
    <source>
        <dbReference type="ARBA" id="ARBA00023328"/>
    </source>
</evidence>
<dbReference type="GO" id="GO:0051301">
    <property type="term" value="P:cell division"/>
    <property type="evidence" value="ECO:0007669"/>
    <property type="project" value="UniProtKB-KW"/>
</dbReference>
<feature type="compositionally biased region" description="Low complexity" evidence="13">
    <location>
        <begin position="633"/>
        <end position="666"/>
    </location>
</feature>
<feature type="compositionally biased region" description="Polar residues" evidence="13">
    <location>
        <begin position="84"/>
        <end position="102"/>
    </location>
</feature>
<feature type="region of interest" description="Disordered" evidence="13">
    <location>
        <begin position="84"/>
        <end position="115"/>
    </location>
</feature>
<feature type="compositionally biased region" description="Low complexity" evidence="13">
    <location>
        <begin position="349"/>
        <end position="358"/>
    </location>
</feature>
<feature type="compositionally biased region" description="Polar residues" evidence="13">
    <location>
        <begin position="173"/>
        <end position="182"/>
    </location>
</feature>
<comment type="subcellular location">
    <subcellularLocation>
        <location evidence="2">Chromosome</location>
        <location evidence="2">Centromere</location>
        <location evidence="2">Kinetochore</location>
    </subcellularLocation>
    <subcellularLocation>
        <location evidence="1">Cytoplasm</location>
        <location evidence="1">Cytoskeleton</location>
        <location evidence="1">Spindle</location>
    </subcellularLocation>
</comment>
<dbReference type="InterPro" id="IPR033341">
    <property type="entry name" value="SKA3"/>
</dbReference>
<keyword evidence="10" id="KW-0206">Cytoskeleton</keyword>
<feature type="region of interest" description="Disordered" evidence="13">
    <location>
        <begin position="628"/>
        <end position="718"/>
    </location>
</feature>
<evidence type="ECO:0000256" key="5">
    <source>
        <dbReference type="ARBA" id="ARBA00022490"/>
    </source>
</evidence>
<dbReference type="GO" id="GO:0007059">
    <property type="term" value="P:chromosome segregation"/>
    <property type="evidence" value="ECO:0007669"/>
    <property type="project" value="InterPro"/>
</dbReference>
<dbReference type="PANTHER" id="PTHR48118:SF1">
    <property type="entry name" value="SPINDLE AND KINETOCHORE-ASSOCIATED PROTEIN 3"/>
    <property type="match status" value="1"/>
</dbReference>
<feature type="region of interest" description="Disordered" evidence="13">
    <location>
        <begin position="478"/>
        <end position="508"/>
    </location>
</feature>
<evidence type="ECO:0000256" key="9">
    <source>
        <dbReference type="ARBA" id="ARBA00022838"/>
    </source>
</evidence>